<evidence type="ECO:0008006" key="5">
    <source>
        <dbReference type="Google" id="ProtNLM"/>
    </source>
</evidence>
<keyword evidence="4" id="KW-1185">Reference proteome</keyword>
<keyword evidence="2" id="KW-0472">Membrane</keyword>
<proteinExistence type="inferred from homology"/>
<evidence type="ECO:0000256" key="1">
    <source>
        <dbReference type="ARBA" id="ARBA00008668"/>
    </source>
</evidence>
<evidence type="ECO:0000313" key="4">
    <source>
        <dbReference type="Proteomes" id="UP000327013"/>
    </source>
</evidence>
<keyword evidence="2" id="KW-0812">Transmembrane</keyword>
<reference evidence="3 4" key="1">
    <citation type="submission" date="2019-06" db="EMBL/GenBank/DDBJ databases">
        <title>A chromosomal-level reference genome of Carpinus fangiana (Coryloideae, Betulaceae).</title>
        <authorList>
            <person name="Yang X."/>
            <person name="Wang Z."/>
            <person name="Zhang L."/>
            <person name="Hao G."/>
            <person name="Liu J."/>
            <person name="Yang Y."/>
        </authorList>
    </citation>
    <scope>NUCLEOTIDE SEQUENCE [LARGE SCALE GENOMIC DNA]</scope>
    <source>
        <strain evidence="3">Cfa_2016G</strain>
        <tissue evidence="3">Leaf</tissue>
    </source>
</reference>
<dbReference type="EMBL" id="CM017323">
    <property type="protein sequence ID" value="KAE8023550.1"/>
    <property type="molecule type" value="Genomic_DNA"/>
</dbReference>
<dbReference type="PANTHER" id="PTHR22835">
    <property type="entry name" value="ZINC FINGER FYVE DOMAIN CONTAINING PROTEIN"/>
    <property type="match status" value="1"/>
</dbReference>
<keyword evidence="2" id="KW-1133">Transmembrane helix</keyword>
<dbReference type="PANTHER" id="PTHR22835:SF510">
    <property type="entry name" value="GDSL ESTERASE_LIPASE"/>
    <property type="match status" value="1"/>
</dbReference>
<gene>
    <name evidence="3" type="ORF">FH972_009230</name>
</gene>
<dbReference type="AlphaFoldDB" id="A0A5N6R2U7"/>
<name>A0A5N6R2U7_9ROSI</name>
<organism evidence="3 4">
    <name type="scientific">Carpinus fangiana</name>
    <dbReference type="NCBI Taxonomy" id="176857"/>
    <lineage>
        <taxon>Eukaryota</taxon>
        <taxon>Viridiplantae</taxon>
        <taxon>Streptophyta</taxon>
        <taxon>Embryophyta</taxon>
        <taxon>Tracheophyta</taxon>
        <taxon>Spermatophyta</taxon>
        <taxon>Magnoliopsida</taxon>
        <taxon>eudicotyledons</taxon>
        <taxon>Gunneridae</taxon>
        <taxon>Pentapetalae</taxon>
        <taxon>rosids</taxon>
        <taxon>fabids</taxon>
        <taxon>Fagales</taxon>
        <taxon>Betulaceae</taxon>
        <taxon>Carpinus</taxon>
    </lineage>
</organism>
<protein>
    <recommendedName>
        <fullName evidence="5">GDSL esterase/lipase</fullName>
    </recommendedName>
</protein>
<dbReference type="Gene3D" id="3.40.50.1110">
    <property type="entry name" value="SGNH hydrolase"/>
    <property type="match status" value="1"/>
</dbReference>
<evidence type="ECO:0000256" key="2">
    <source>
        <dbReference type="SAM" id="Phobius"/>
    </source>
</evidence>
<sequence length="116" mass="12556">MDCINLGKRWRGPWALPKPVEAVAVVVFLAVGFSAFVAIGRRGRTLGQITFGDSTHCDFPAIFNFGDSNSDTGGRSAAFHRLLSPNGDTFFGKPSGRFCDGLVLVDFIGDYSHFPI</sequence>
<feature type="transmembrane region" description="Helical" evidence="2">
    <location>
        <begin position="20"/>
        <end position="39"/>
    </location>
</feature>
<evidence type="ECO:0000313" key="3">
    <source>
        <dbReference type="EMBL" id="KAE8023550.1"/>
    </source>
</evidence>
<dbReference type="InterPro" id="IPR036514">
    <property type="entry name" value="SGNH_hydro_sf"/>
</dbReference>
<dbReference type="OrthoDB" id="1600564at2759"/>
<dbReference type="Proteomes" id="UP000327013">
    <property type="component" value="Chromosome 3"/>
</dbReference>
<comment type="similarity">
    <text evidence="1">Belongs to the 'GDSL' lipolytic enzyme family.</text>
</comment>
<accession>A0A5N6R2U7</accession>